<dbReference type="PROSITE" id="PS50231">
    <property type="entry name" value="RICIN_B_LECTIN"/>
    <property type="match status" value="1"/>
</dbReference>
<keyword evidence="9" id="KW-0472">Membrane</keyword>
<evidence type="ECO:0000256" key="3">
    <source>
        <dbReference type="ARBA" id="ARBA00022679"/>
    </source>
</evidence>
<dbReference type="InterPro" id="IPR017441">
    <property type="entry name" value="Protein_kinase_ATP_BS"/>
</dbReference>
<dbReference type="InterPro" id="IPR000719">
    <property type="entry name" value="Prot_kinase_dom"/>
</dbReference>
<keyword evidence="2" id="KW-0723">Serine/threonine-protein kinase</keyword>
<evidence type="ECO:0000256" key="7">
    <source>
        <dbReference type="PROSITE-ProRule" id="PRU10141"/>
    </source>
</evidence>
<dbReference type="EMBL" id="JAUSRA010000001">
    <property type="protein sequence ID" value="MDP9798995.1"/>
    <property type="molecule type" value="Genomic_DNA"/>
</dbReference>
<dbReference type="Gene3D" id="3.30.200.20">
    <property type="entry name" value="Phosphorylase Kinase, domain 1"/>
    <property type="match status" value="1"/>
</dbReference>
<dbReference type="PROSITE" id="PS50011">
    <property type="entry name" value="PROTEIN_KINASE_DOM"/>
    <property type="match status" value="1"/>
</dbReference>
<keyword evidence="6 7" id="KW-0067">ATP-binding</keyword>
<dbReference type="PROSITE" id="PS00107">
    <property type="entry name" value="PROTEIN_KINASE_ATP"/>
    <property type="match status" value="1"/>
</dbReference>
<dbReference type="EC" id="2.7.11.1" evidence="1"/>
<feature type="transmembrane region" description="Helical" evidence="9">
    <location>
        <begin position="390"/>
        <end position="413"/>
    </location>
</feature>
<feature type="compositionally biased region" description="Low complexity" evidence="8">
    <location>
        <begin position="439"/>
        <end position="451"/>
    </location>
</feature>
<feature type="region of interest" description="Disordered" evidence="8">
    <location>
        <begin position="348"/>
        <end position="367"/>
    </location>
</feature>
<evidence type="ECO:0000256" key="8">
    <source>
        <dbReference type="SAM" id="MobiDB-lite"/>
    </source>
</evidence>
<dbReference type="Proteomes" id="UP001240984">
    <property type="component" value="Unassembled WGS sequence"/>
</dbReference>
<feature type="region of interest" description="Disordered" evidence="8">
    <location>
        <begin position="278"/>
        <end position="302"/>
    </location>
</feature>
<dbReference type="InterPro" id="IPR008271">
    <property type="entry name" value="Ser/Thr_kinase_AS"/>
</dbReference>
<keyword evidence="9" id="KW-1133">Transmembrane helix</keyword>
<evidence type="ECO:0000256" key="1">
    <source>
        <dbReference type="ARBA" id="ARBA00012513"/>
    </source>
</evidence>
<dbReference type="Gene3D" id="2.80.10.50">
    <property type="match status" value="1"/>
</dbReference>
<dbReference type="PANTHER" id="PTHR43289:SF6">
    <property type="entry name" value="SERINE_THREONINE-PROTEIN KINASE NEKL-3"/>
    <property type="match status" value="1"/>
</dbReference>
<organism evidence="11 12">
    <name type="scientific">Catenuloplanes nepalensis</name>
    <dbReference type="NCBI Taxonomy" id="587533"/>
    <lineage>
        <taxon>Bacteria</taxon>
        <taxon>Bacillati</taxon>
        <taxon>Actinomycetota</taxon>
        <taxon>Actinomycetes</taxon>
        <taxon>Micromonosporales</taxon>
        <taxon>Micromonosporaceae</taxon>
        <taxon>Catenuloplanes</taxon>
    </lineage>
</organism>
<dbReference type="PANTHER" id="PTHR43289">
    <property type="entry name" value="MITOGEN-ACTIVATED PROTEIN KINASE KINASE KINASE 20-RELATED"/>
    <property type="match status" value="1"/>
</dbReference>
<dbReference type="SMART" id="SM00458">
    <property type="entry name" value="RICIN"/>
    <property type="match status" value="1"/>
</dbReference>
<keyword evidence="9" id="KW-0812">Transmembrane</keyword>
<dbReference type="Gene3D" id="1.10.510.10">
    <property type="entry name" value="Transferase(Phosphotransferase) domain 1"/>
    <property type="match status" value="1"/>
</dbReference>
<dbReference type="Pfam" id="PF00069">
    <property type="entry name" value="Pkinase"/>
    <property type="match status" value="1"/>
</dbReference>
<keyword evidence="12" id="KW-1185">Reference proteome</keyword>
<keyword evidence="5" id="KW-0418">Kinase</keyword>
<evidence type="ECO:0000313" key="12">
    <source>
        <dbReference type="Proteomes" id="UP001240984"/>
    </source>
</evidence>
<proteinExistence type="predicted"/>
<dbReference type="CDD" id="cd14014">
    <property type="entry name" value="STKc_PknB_like"/>
    <property type="match status" value="1"/>
</dbReference>
<dbReference type="InterPro" id="IPR035992">
    <property type="entry name" value="Ricin_B-like_lectins"/>
</dbReference>
<dbReference type="Pfam" id="PF00652">
    <property type="entry name" value="Ricin_B_lectin"/>
    <property type="match status" value="1"/>
</dbReference>
<dbReference type="SUPFAM" id="SSF50370">
    <property type="entry name" value="Ricin B-like lectins"/>
    <property type="match status" value="1"/>
</dbReference>
<evidence type="ECO:0000313" key="11">
    <source>
        <dbReference type="EMBL" id="MDP9798995.1"/>
    </source>
</evidence>
<feature type="domain" description="Protein kinase" evidence="10">
    <location>
        <begin position="13"/>
        <end position="267"/>
    </location>
</feature>
<evidence type="ECO:0000256" key="6">
    <source>
        <dbReference type="ARBA" id="ARBA00022840"/>
    </source>
</evidence>
<feature type="binding site" evidence="7">
    <location>
        <position position="42"/>
    </location>
    <ligand>
        <name>ATP</name>
        <dbReference type="ChEBI" id="CHEBI:30616"/>
    </ligand>
</feature>
<dbReference type="InterPro" id="IPR011009">
    <property type="entry name" value="Kinase-like_dom_sf"/>
</dbReference>
<evidence type="ECO:0000256" key="9">
    <source>
        <dbReference type="SAM" id="Phobius"/>
    </source>
</evidence>
<protein>
    <recommendedName>
        <fullName evidence="1">non-specific serine/threonine protein kinase</fullName>
        <ecNumber evidence="1">2.7.11.1</ecNumber>
    </recommendedName>
</protein>
<name>A0ABT9N5K9_9ACTN</name>
<evidence type="ECO:0000259" key="10">
    <source>
        <dbReference type="PROSITE" id="PS50011"/>
    </source>
</evidence>
<dbReference type="SMART" id="SM00220">
    <property type="entry name" value="S_TKc"/>
    <property type="match status" value="1"/>
</dbReference>
<gene>
    <name evidence="11" type="ORF">J2S43_007507</name>
</gene>
<dbReference type="PROSITE" id="PS00108">
    <property type="entry name" value="PROTEIN_KINASE_ST"/>
    <property type="match status" value="1"/>
</dbReference>
<sequence length="617" mass="63953">MPETSERSLAGRYTLVRALGQGAMGRVWLARDEMLRRDVAVKELVPPPGLSEEETAQLRERSLREARAIAQLNHSNAVRIFDVLIDGGDPWIVMEFIPSQPLHSVLRAEGPMSPARAARIGLAVLAALRAAHRVGVLHRDVKPANVLLGTDGRIMLTDFGLATVEDDPGMTRTGIVLGSPAYLAPERAIGEPAGPASDLWSLGATLYAAVEGRSPYARSSSIATLAALATELPAPPQRAGALFPVLEGLLRKDPARRIDAIEAEALLTAAAASGEELTAPAEVPAIPQQRRDERVEATGAATPATVDARFGYRGAEASTSAPATAAPPSAIPGVEGSFGFRGLESASASPAGGAGRTARSRFEEPPAVAPAVARGLLDRLTGPHADRGRWAIMILIPLLVVLIGCLLIGPSLAEGDTGDEGRADAPAVSAPVWERPADATPTPTGTASPTASPSPSPSPNGAGAGVPEPETVEPPSPTPAATTSAAGPPPIFTGRAIVNVGTGKCLDVPDGDASTGRALQMWDCNGTPGQTFELAADGRLRTLGRCLEVTGESDGSRLRTAACDGGWEQIFTLNSVGDLVNVRVDRCVDVVDGDTANGALIQIWQCNGGPHQKWYVG</sequence>
<comment type="caution">
    <text evidence="11">The sequence shown here is derived from an EMBL/GenBank/DDBJ whole genome shotgun (WGS) entry which is preliminary data.</text>
</comment>
<dbReference type="GO" id="GO:0016740">
    <property type="term" value="F:transferase activity"/>
    <property type="evidence" value="ECO:0007669"/>
    <property type="project" value="UniProtKB-KW"/>
</dbReference>
<keyword evidence="4 7" id="KW-0547">Nucleotide-binding</keyword>
<feature type="region of interest" description="Disordered" evidence="8">
    <location>
        <begin position="414"/>
        <end position="490"/>
    </location>
</feature>
<keyword evidence="3 11" id="KW-0808">Transferase</keyword>
<accession>A0ABT9N5K9</accession>
<evidence type="ECO:0000256" key="4">
    <source>
        <dbReference type="ARBA" id="ARBA00022741"/>
    </source>
</evidence>
<reference evidence="11 12" key="1">
    <citation type="submission" date="2023-07" db="EMBL/GenBank/DDBJ databases">
        <title>Sequencing the genomes of 1000 actinobacteria strains.</title>
        <authorList>
            <person name="Klenk H.-P."/>
        </authorList>
    </citation>
    <scope>NUCLEOTIDE SEQUENCE [LARGE SCALE GENOMIC DNA]</scope>
    <source>
        <strain evidence="11 12">DSM 44710</strain>
    </source>
</reference>
<dbReference type="InterPro" id="IPR000772">
    <property type="entry name" value="Ricin_B_lectin"/>
</dbReference>
<dbReference type="SUPFAM" id="SSF56112">
    <property type="entry name" value="Protein kinase-like (PK-like)"/>
    <property type="match status" value="1"/>
</dbReference>
<evidence type="ECO:0000256" key="5">
    <source>
        <dbReference type="ARBA" id="ARBA00022777"/>
    </source>
</evidence>
<feature type="compositionally biased region" description="Low complexity" evidence="8">
    <location>
        <begin position="459"/>
        <end position="469"/>
    </location>
</feature>
<evidence type="ECO:0000256" key="2">
    <source>
        <dbReference type="ARBA" id="ARBA00022527"/>
    </source>
</evidence>